<feature type="region of interest" description="Disordered" evidence="2">
    <location>
        <begin position="499"/>
        <end position="522"/>
    </location>
</feature>
<organism evidence="4 5">
    <name type="scientific">Gordonia soli NBRC 108243</name>
    <dbReference type="NCBI Taxonomy" id="1223545"/>
    <lineage>
        <taxon>Bacteria</taxon>
        <taxon>Bacillati</taxon>
        <taxon>Actinomycetota</taxon>
        <taxon>Actinomycetes</taxon>
        <taxon>Mycobacteriales</taxon>
        <taxon>Gordoniaceae</taxon>
        <taxon>Gordonia</taxon>
    </lineage>
</organism>
<proteinExistence type="inferred from homology"/>
<evidence type="ECO:0000256" key="1">
    <source>
        <dbReference type="ARBA" id="ARBA00023450"/>
    </source>
</evidence>
<dbReference type="Proteomes" id="UP000011666">
    <property type="component" value="Unassembled WGS sequence"/>
</dbReference>
<feature type="region of interest" description="Disordered" evidence="2">
    <location>
        <begin position="260"/>
        <end position="283"/>
    </location>
</feature>
<dbReference type="GO" id="GO:0003676">
    <property type="term" value="F:nucleic acid binding"/>
    <property type="evidence" value="ECO:0007669"/>
    <property type="project" value="InterPro"/>
</dbReference>
<comment type="similarity">
    <text evidence="1">Belongs to the Rv1128c/1148c/1588c/1702c/1945/3466 family.</text>
</comment>
<dbReference type="InterPro" id="IPR003870">
    <property type="entry name" value="DUF222"/>
</dbReference>
<dbReference type="CDD" id="cd00085">
    <property type="entry name" value="HNHc"/>
    <property type="match status" value="1"/>
</dbReference>
<reference evidence="4 5" key="1">
    <citation type="submission" date="2013-01" db="EMBL/GenBank/DDBJ databases">
        <title>Whole genome shotgun sequence of Gordonia soli NBRC 108243.</title>
        <authorList>
            <person name="Isaki-Nakamura S."/>
            <person name="Hosoyama A."/>
            <person name="Tsuchikane K."/>
            <person name="Ando Y."/>
            <person name="Baba S."/>
            <person name="Ohji S."/>
            <person name="Hamada M."/>
            <person name="Tamura T."/>
            <person name="Yamazoe A."/>
            <person name="Yamazaki S."/>
            <person name="Fujita N."/>
        </authorList>
    </citation>
    <scope>NUCLEOTIDE SEQUENCE [LARGE SCALE GENOMIC DNA]</scope>
    <source>
        <strain evidence="4 5">NBRC 108243</strain>
    </source>
</reference>
<evidence type="ECO:0000313" key="5">
    <source>
        <dbReference type="Proteomes" id="UP000011666"/>
    </source>
</evidence>
<dbReference type="GO" id="GO:0008270">
    <property type="term" value="F:zinc ion binding"/>
    <property type="evidence" value="ECO:0007669"/>
    <property type="project" value="InterPro"/>
</dbReference>
<sequence>MASDEPTILTAPPDDRSAVCKSHSGNSSRDGGAPRMAELYERLHGVLDEIAASSSFDCTDTEILKLLDAHEAAARRLESIGIDRIVETSDRDAQRVAGTRSLSKYLAERLRIGGEAIRRLRHAEALGRFHSVHGEELEPRCPATATALSDGAIDRRHVDVILDVLKRIPAQVDAEMRALADQVLAHYARECTPTELKRLGAQILAHLDEDGQLTDDRDRARRRGLRVSAQDPQLMSQLTATLTPTTRAMLDVVLAVWGAPGMNNPDDPESPTGSASDADPQQLDDAMKRDGRTFEQRQHDAFTALLTCILDNGHLGGSHHGLPPQLIVTISESALRHAAGTATIDGTDRAEGAADSKRPDSSRPDTDGVERGRAASNAAARQPIPTATGTLLPLSDVVELAARAHHHLVVFRDHTNEILYFGRQRRLASRSQRLAAMARDGGCTTPGCTRPPFDCQIHHVTDWAAGGATDIDSLTTACAPDNRAVNSGPHGWRTTVAQSGRQRGRAIWHPPDGHPDPTPRTNRIHDLDEIIEQFRRARRSAPSG</sequence>
<feature type="compositionally biased region" description="Basic and acidic residues" evidence="2">
    <location>
        <begin position="511"/>
        <end position="522"/>
    </location>
</feature>
<dbReference type="AlphaFoldDB" id="M0QFZ6"/>
<dbReference type="Gene3D" id="1.10.30.50">
    <property type="match status" value="1"/>
</dbReference>
<protein>
    <recommendedName>
        <fullName evidence="3">HNH nuclease domain-containing protein</fullName>
    </recommendedName>
</protein>
<dbReference type="RefSeq" id="WP_007618753.1">
    <property type="nucleotide sequence ID" value="NZ_BANX01000008.1"/>
</dbReference>
<dbReference type="GO" id="GO:0004519">
    <property type="term" value="F:endonuclease activity"/>
    <property type="evidence" value="ECO:0007669"/>
    <property type="project" value="InterPro"/>
</dbReference>
<accession>M0QFZ6</accession>
<dbReference type="InterPro" id="IPR003615">
    <property type="entry name" value="HNH_nuc"/>
</dbReference>
<dbReference type="eggNOG" id="COG1403">
    <property type="taxonomic scope" value="Bacteria"/>
</dbReference>
<dbReference type="Pfam" id="PF02720">
    <property type="entry name" value="DUF222"/>
    <property type="match status" value="2"/>
</dbReference>
<feature type="region of interest" description="Disordered" evidence="2">
    <location>
        <begin position="341"/>
        <end position="384"/>
    </location>
</feature>
<feature type="compositionally biased region" description="Basic and acidic residues" evidence="2">
    <location>
        <begin position="346"/>
        <end position="373"/>
    </location>
</feature>
<dbReference type="STRING" id="1223545.GS4_08_00820"/>
<dbReference type="Pfam" id="PF01844">
    <property type="entry name" value="HNH"/>
    <property type="match status" value="1"/>
</dbReference>
<name>M0QFZ6_9ACTN</name>
<gene>
    <name evidence="4" type="ORF">GS4_08_00820</name>
</gene>
<keyword evidence="5" id="KW-1185">Reference proteome</keyword>
<feature type="region of interest" description="Disordered" evidence="2">
    <location>
        <begin position="1"/>
        <end position="34"/>
    </location>
</feature>
<evidence type="ECO:0000259" key="3">
    <source>
        <dbReference type="SMART" id="SM00507"/>
    </source>
</evidence>
<dbReference type="EMBL" id="BANX01000008">
    <property type="protein sequence ID" value="GAC67498.1"/>
    <property type="molecule type" value="Genomic_DNA"/>
</dbReference>
<dbReference type="InterPro" id="IPR002711">
    <property type="entry name" value="HNH"/>
</dbReference>
<evidence type="ECO:0000256" key="2">
    <source>
        <dbReference type="SAM" id="MobiDB-lite"/>
    </source>
</evidence>
<feature type="domain" description="HNH nuclease" evidence="3">
    <location>
        <begin position="431"/>
        <end position="483"/>
    </location>
</feature>
<comment type="caution">
    <text evidence="4">The sequence shown here is derived from an EMBL/GenBank/DDBJ whole genome shotgun (WGS) entry which is preliminary data.</text>
</comment>
<evidence type="ECO:0000313" key="4">
    <source>
        <dbReference type="EMBL" id="GAC67498.1"/>
    </source>
</evidence>
<dbReference type="SMART" id="SM00507">
    <property type="entry name" value="HNHc"/>
    <property type="match status" value="1"/>
</dbReference>